<dbReference type="PANTHER" id="PTHR11685">
    <property type="entry name" value="RBR FAMILY RING FINGER AND IBR DOMAIN-CONTAINING"/>
    <property type="match status" value="1"/>
</dbReference>
<dbReference type="Pfam" id="PF05773">
    <property type="entry name" value="RWD"/>
    <property type="match status" value="1"/>
</dbReference>
<feature type="domain" description="RING-type" evidence="12">
    <location>
        <begin position="197"/>
        <end position="243"/>
    </location>
</feature>
<organism evidence="15 16">
    <name type="scientific">Sphaerobolus stellatus (strain SS14)</name>
    <dbReference type="NCBI Taxonomy" id="990650"/>
    <lineage>
        <taxon>Eukaryota</taxon>
        <taxon>Fungi</taxon>
        <taxon>Dikarya</taxon>
        <taxon>Basidiomycota</taxon>
        <taxon>Agaricomycotina</taxon>
        <taxon>Agaricomycetes</taxon>
        <taxon>Phallomycetidae</taxon>
        <taxon>Geastrales</taxon>
        <taxon>Sphaerobolaceae</taxon>
        <taxon>Sphaerobolus</taxon>
    </lineage>
</organism>
<keyword evidence="6" id="KW-0677">Repeat</keyword>
<evidence type="ECO:0000256" key="3">
    <source>
        <dbReference type="ARBA" id="ARBA00012251"/>
    </source>
</evidence>
<dbReference type="InterPro" id="IPR002867">
    <property type="entry name" value="IBR_dom"/>
</dbReference>
<dbReference type="PROSITE" id="PS50089">
    <property type="entry name" value="ZF_RING_2"/>
    <property type="match status" value="1"/>
</dbReference>
<dbReference type="GO" id="GO:0061630">
    <property type="term" value="F:ubiquitin protein ligase activity"/>
    <property type="evidence" value="ECO:0007669"/>
    <property type="project" value="UniProtKB-EC"/>
</dbReference>
<dbReference type="PROSITE" id="PS50908">
    <property type="entry name" value="RWD"/>
    <property type="match status" value="1"/>
</dbReference>
<dbReference type="InterPro" id="IPR013083">
    <property type="entry name" value="Znf_RING/FYVE/PHD"/>
</dbReference>
<evidence type="ECO:0000256" key="7">
    <source>
        <dbReference type="ARBA" id="ARBA00022771"/>
    </source>
</evidence>
<evidence type="ECO:0000256" key="4">
    <source>
        <dbReference type="ARBA" id="ARBA00022679"/>
    </source>
</evidence>
<keyword evidence="9" id="KW-0862">Zinc</keyword>
<dbReference type="SUPFAM" id="SSF57850">
    <property type="entry name" value="RING/U-box"/>
    <property type="match status" value="3"/>
</dbReference>
<evidence type="ECO:0000256" key="8">
    <source>
        <dbReference type="ARBA" id="ARBA00022786"/>
    </source>
</evidence>
<dbReference type="CDD" id="cd23820">
    <property type="entry name" value="RWD_RNF14"/>
    <property type="match status" value="1"/>
</dbReference>
<reference evidence="15 16" key="1">
    <citation type="submission" date="2014-06" db="EMBL/GenBank/DDBJ databases">
        <title>Evolutionary Origins and Diversification of the Mycorrhizal Mutualists.</title>
        <authorList>
            <consortium name="DOE Joint Genome Institute"/>
            <consortium name="Mycorrhizal Genomics Consortium"/>
            <person name="Kohler A."/>
            <person name="Kuo A."/>
            <person name="Nagy L.G."/>
            <person name="Floudas D."/>
            <person name="Copeland A."/>
            <person name="Barry K.W."/>
            <person name="Cichocki N."/>
            <person name="Veneault-Fourrey C."/>
            <person name="LaButti K."/>
            <person name="Lindquist E.A."/>
            <person name="Lipzen A."/>
            <person name="Lundell T."/>
            <person name="Morin E."/>
            <person name="Murat C."/>
            <person name="Riley R."/>
            <person name="Ohm R."/>
            <person name="Sun H."/>
            <person name="Tunlid A."/>
            <person name="Henrissat B."/>
            <person name="Grigoriev I.V."/>
            <person name="Hibbett D.S."/>
            <person name="Martin F."/>
        </authorList>
    </citation>
    <scope>NUCLEOTIDE SEQUENCE [LARGE SCALE GENOMIC DNA]</scope>
    <source>
        <strain evidence="15 16">SS14</strain>
    </source>
</reference>
<name>A0A0C9UX53_SPHS4</name>
<dbReference type="InterPro" id="IPR044066">
    <property type="entry name" value="TRIAD_supradom"/>
</dbReference>
<dbReference type="GO" id="GO:0016567">
    <property type="term" value="P:protein ubiquitination"/>
    <property type="evidence" value="ECO:0007669"/>
    <property type="project" value="InterPro"/>
</dbReference>
<evidence type="ECO:0000313" key="15">
    <source>
        <dbReference type="EMBL" id="KIJ29775.1"/>
    </source>
</evidence>
<dbReference type="Gene3D" id="1.20.120.1750">
    <property type="match status" value="1"/>
</dbReference>
<evidence type="ECO:0000256" key="10">
    <source>
        <dbReference type="ARBA" id="ARBA00044508"/>
    </source>
</evidence>
<keyword evidence="8" id="KW-0833">Ubl conjugation pathway</keyword>
<keyword evidence="7 11" id="KW-0863">Zinc-finger</keyword>
<evidence type="ECO:0000256" key="9">
    <source>
        <dbReference type="ARBA" id="ARBA00022833"/>
    </source>
</evidence>
<dbReference type="InterPro" id="IPR016135">
    <property type="entry name" value="UBQ-conjugating_enzyme/RWD"/>
</dbReference>
<evidence type="ECO:0000256" key="6">
    <source>
        <dbReference type="ARBA" id="ARBA00022737"/>
    </source>
</evidence>
<dbReference type="HOGENOM" id="CLU_021364_2_2_1"/>
<dbReference type="Gene3D" id="3.30.40.10">
    <property type="entry name" value="Zinc/RING finger domain, C3HC4 (zinc finger)"/>
    <property type="match status" value="1"/>
</dbReference>
<keyword evidence="5" id="KW-0479">Metal-binding</keyword>
<evidence type="ECO:0000313" key="16">
    <source>
        <dbReference type="Proteomes" id="UP000054279"/>
    </source>
</evidence>
<dbReference type="InterPro" id="IPR006575">
    <property type="entry name" value="RWD_dom"/>
</dbReference>
<evidence type="ECO:0000259" key="14">
    <source>
        <dbReference type="PROSITE" id="PS51873"/>
    </source>
</evidence>
<dbReference type="AlphaFoldDB" id="A0A0C9UX53"/>
<dbReference type="CDD" id="cd20341">
    <property type="entry name" value="BRcat_RBR_RNF14"/>
    <property type="match status" value="1"/>
</dbReference>
<dbReference type="SMART" id="SM00647">
    <property type="entry name" value="IBR"/>
    <property type="match status" value="2"/>
</dbReference>
<dbReference type="InterPro" id="IPR031127">
    <property type="entry name" value="E3_UB_ligase_RBR"/>
</dbReference>
<gene>
    <name evidence="15" type="ORF">M422DRAFT_235109</name>
</gene>
<evidence type="ECO:0000256" key="2">
    <source>
        <dbReference type="ARBA" id="ARBA00004906"/>
    </source>
</evidence>
<evidence type="ECO:0000259" key="12">
    <source>
        <dbReference type="PROSITE" id="PS50089"/>
    </source>
</evidence>
<evidence type="ECO:0000259" key="13">
    <source>
        <dbReference type="PROSITE" id="PS50908"/>
    </source>
</evidence>
<evidence type="ECO:0000256" key="5">
    <source>
        <dbReference type="ARBA" id="ARBA00022723"/>
    </source>
</evidence>
<dbReference type="InterPro" id="IPR001841">
    <property type="entry name" value="Znf_RING"/>
</dbReference>
<dbReference type="CDD" id="cd20354">
    <property type="entry name" value="Rcat_RBR_RNF14"/>
    <property type="match status" value="1"/>
</dbReference>
<dbReference type="OrthoDB" id="1431934at2759"/>
<dbReference type="Gene3D" id="3.10.110.10">
    <property type="entry name" value="Ubiquitin Conjugating Enzyme"/>
    <property type="match status" value="1"/>
</dbReference>
<evidence type="ECO:0000256" key="11">
    <source>
        <dbReference type="PROSITE-ProRule" id="PRU00175"/>
    </source>
</evidence>
<dbReference type="Pfam" id="PF22191">
    <property type="entry name" value="IBR_1"/>
    <property type="match status" value="1"/>
</dbReference>
<keyword evidence="16" id="KW-1185">Reference proteome</keyword>
<dbReference type="GO" id="GO:0008270">
    <property type="term" value="F:zinc ion binding"/>
    <property type="evidence" value="ECO:0007669"/>
    <property type="project" value="UniProtKB-KW"/>
</dbReference>
<evidence type="ECO:0000256" key="1">
    <source>
        <dbReference type="ARBA" id="ARBA00001798"/>
    </source>
</evidence>
<accession>A0A0C9UX53</accession>
<comment type="catalytic activity">
    <reaction evidence="1">
        <text>[E2 ubiquitin-conjugating enzyme]-S-ubiquitinyl-L-cysteine + [acceptor protein]-L-lysine = [E2 ubiquitin-conjugating enzyme]-L-cysteine + [acceptor protein]-N(6)-ubiquitinyl-L-lysine.</text>
        <dbReference type="EC" id="2.3.2.31"/>
    </reaction>
</comment>
<feature type="domain" description="RING-type" evidence="14">
    <location>
        <begin position="193"/>
        <end position="452"/>
    </location>
</feature>
<dbReference type="Proteomes" id="UP000054279">
    <property type="component" value="Unassembled WGS sequence"/>
</dbReference>
<comment type="pathway">
    <text evidence="2">Protein modification; protein ubiquitination.</text>
</comment>
<dbReference type="EC" id="2.3.2.31" evidence="3"/>
<comment type="similarity">
    <text evidence="10">Belongs to the RBR family. RNF14 subfamily.</text>
</comment>
<keyword evidence="4" id="KW-0808">Transferase</keyword>
<dbReference type="Pfam" id="PF01485">
    <property type="entry name" value="IBR"/>
    <property type="match status" value="1"/>
</dbReference>
<protein>
    <recommendedName>
        <fullName evidence="3">RBR-type E3 ubiquitin transferase</fullName>
        <ecNumber evidence="3">2.3.2.31</ecNumber>
    </recommendedName>
</protein>
<dbReference type="EMBL" id="KN837275">
    <property type="protein sequence ID" value="KIJ29775.1"/>
    <property type="molecule type" value="Genomic_DNA"/>
</dbReference>
<dbReference type="PROSITE" id="PS51873">
    <property type="entry name" value="TRIAD"/>
    <property type="match status" value="1"/>
</dbReference>
<feature type="domain" description="RWD" evidence="13">
    <location>
        <begin position="15"/>
        <end position="154"/>
    </location>
</feature>
<dbReference type="SUPFAM" id="SSF54495">
    <property type="entry name" value="UBC-like"/>
    <property type="match status" value="1"/>
</dbReference>
<dbReference type="InterPro" id="IPR047548">
    <property type="entry name" value="Rcat_RBR_RNF14"/>
</dbReference>
<sequence>MDPTTLETCKELQDEEWQALKAIYPELIPSELESTPSPDASISLSIGIHFPLAIATSIGSSSQAHPTSEHSSHDLEQELNLTYLPPLQIAFSFPATYPIESPPTIIEIVSDYNWLPSECIEPLKRTLLEMWDEGLVFSLWVDYIQGGEEMLSSLGLLTSEGGSKSIRLPHSPNLSHTLPSYNTRALKSHFHSSTHSCPICLTRLPGTQCLQLTPCNHVACKACLQSFWGSCIKEGNVAQVGCPDPDCVKKARGADMGDVKAVLSEEEVGRWIWLVRKQQMEKDPTITYCPLLSCQRLVPAPPTSPTGQISAWDRLRTCDCGYSFCLFCRRAWHGPHTPCPVPSTMKFVEEYLGYPEGSEGRAEFERRYGRNNVMRVIKVYEENRRNDEWMERETMACPGCRVRVQKNHGCNHMTCARCSQHFCYRCGARINSSDPYTHYKQRAGYHPCKLFDEVEEGDVWIVGPGIMPGMFGGADGVVQLGE</sequence>
<proteinExistence type="inferred from homology"/>